<name>A0AAD2DBD2_EUPCR</name>
<evidence type="ECO:0000313" key="1">
    <source>
        <dbReference type="EMBL" id="CAI2386438.1"/>
    </source>
</evidence>
<reference evidence="1" key="1">
    <citation type="submission" date="2023-07" db="EMBL/GenBank/DDBJ databases">
        <authorList>
            <consortium name="AG Swart"/>
            <person name="Singh M."/>
            <person name="Singh A."/>
            <person name="Seah K."/>
            <person name="Emmerich C."/>
        </authorList>
    </citation>
    <scope>NUCLEOTIDE SEQUENCE</scope>
    <source>
        <strain evidence="1">DP1</strain>
    </source>
</reference>
<accession>A0AAD2DBD2</accession>
<proteinExistence type="predicted"/>
<dbReference type="AlphaFoldDB" id="A0AAD2DBD2"/>
<protein>
    <submittedName>
        <fullName evidence="1">Uncharacterized protein</fullName>
    </submittedName>
</protein>
<dbReference type="EMBL" id="CAMPGE010028949">
    <property type="protein sequence ID" value="CAI2386438.1"/>
    <property type="molecule type" value="Genomic_DNA"/>
</dbReference>
<evidence type="ECO:0000313" key="2">
    <source>
        <dbReference type="Proteomes" id="UP001295684"/>
    </source>
</evidence>
<organism evidence="1 2">
    <name type="scientific">Euplotes crassus</name>
    <dbReference type="NCBI Taxonomy" id="5936"/>
    <lineage>
        <taxon>Eukaryota</taxon>
        <taxon>Sar</taxon>
        <taxon>Alveolata</taxon>
        <taxon>Ciliophora</taxon>
        <taxon>Intramacronucleata</taxon>
        <taxon>Spirotrichea</taxon>
        <taxon>Hypotrichia</taxon>
        <taxon>Euplotida</taxon>
        <taxon>Euplotidae</taxon>
        <taxon>Moneuplotes</taxon>
    </lineage>
</organism>
<keyword evidence="2" id="KW-1185">Reference proteome</keyword>
<comment type="caution">
    <text evidence="1">The sequence shown here is derived from an EMBL/GenBank/DDBJ whole genome shotgun (WGS) entry which is preliminary data.</text>
</comment>
<sequence length="82" mass="9862">METLSNQQKSNKKKLQIKEESEEVKKECKLWRDHLQFFIQKTRDFTPIKPEKELKPVKTSCPYTISAIKRPKVIFQIERNAR</sequence>
<dbReference type="Proteomes" id="UP001295684">
    <property type="component" value="Unassembled WGS sequence"/>
</dbReference>
<gene>
    <name evidence="1" type="ORF">ECRASSUSDP1_LOCUS28057</name>
</gene>